<dbReference type="PANTHER" id="PTHR23505:SF79">
    <property type="entry name" value="PROTEIN SPINSTER"/>
    <property type="match status" value="1"/>
</dbReference>
<keyword evidence="11" id="KW-1185">Reference proteome</keyword>
<evidence type="ECO:0000256" key="1">
    <source>
        <dbReference type="ARBA" id="ARBA00004141"/>
    </source>
</evidence>
<feature type="transmembrane region" description="Helical" evidence="8">
    <location>
        <begin position="254"/>
        <end position="277"/>
    </location>
</feature>
<dbReference type="InterPro" id="IPR011701">
    <property type="entry name" value="MFS"/>
</dbReference>
<keyword evidence="5 8" id="KW-0472">Membrane</keyword>
<accession>A0AAD1UDC4</accession>
<sequence length="486" mass="53490">MKEYEDLDKIPESSGKNDNQQTMEMEEIDQKITLFDSYVLAMMMLNNVTSQCVSYLPAYASPGDEPFTNLELDLGLTKTQYGIMTGVTFALINGVFSLASGVIVDRLSRKYTMIVAGIFWGGLTIAQSFAINFVTIFIPRIVMEISVTACGSVAISIISDYFAPKYRARASSIYMLGLYIGVAGSSLALISVKNIGWRNTYRIIGGISLLVTFFTIFIYEPVRGSYNNAAKKNQLKELTKSVSKCSRLYKSAKTVLSSPLFLILCAASALRFFGGYASGFWQSKFFQNEFKEYQNEYSILSALTILILGVSGSYTGGYLSDKFSKTRPQLQAFMGGIGALIAFPFTVVAFTLSRNFWLSIFSNMAAYFPSEMWLGPTYALVQNMFPAEIVGTAIAILSFFGGIAGAISNILLGALGDALETEDNGRIAGYLLTVCFAISYIGCAPLFIIAGILYKRFIIKERKESIAEIKDSEIQEINKFSENSSN</sequence>
<proteinExistence type="inferred from homology"/>
<feature type="transmembrane region" description="Helical" evidence="8">
    <location>
        <begin position="137"/>
        <end position="161"/>
    </location>
</feature>
<keyword evidence="3 8" id="KW-0812">Transmembrane</keyword>
<evidence type="ECO:0000256" key="6">
    <source>
        <dbReference type="ARBA" id="ARBA00024338"/>
    </source>
</evidence>
<dbReference type="AlphaFoldDB" id="A0AAD1UDC4"/>
<evidence type="ECO:0000259" key="9">
    <source>
        <dbReference type="PROSITE" id="PS50850"/>
    </source>
</evidence>
<dbReference type="Pfam" id="PF07690">
    <property type="entry name" value="MFS_1"/>
    <property type="match status" value="1"/>
</dbReference>
<feature type="transmembrane region" description="Helical" evidence="8">
    <location>
        <begin position="203"/>
        <end position="222"/>
    </location>
</feature>
<dbReference type="GO" id="GO:0022857">
    <property type="term" value="F:transmembrane transporter activity"/>
    <property type="evidence" value="ECO:0007669"/>
    <property type="project" value="InterPro"/>
</dbReference>
<feature type="transmembrane region" description="Helical" evidence="8">
    <location>
        <begin position="173"/>
        <end position="191"/>
    </location>
</feature>
<feature type="transmembrane region" description="Helical" evidence="8">
    <location>
        <begin position="332"/>
        <end position="350"/>
    </location>
</feature>
<evidence type="ECO:0000313" key="11">
    <source>
        <dbReference type="Proteomes" id="UP001295684"/>
    </source>
</evidence>
<evidence type="ECO:0000313" key="10">
    <source>
        <dbReference type="EMBL" id="CAI2367101.1"/>
    </source>
</evidence>
<dbReference type="InterPro" id="IPR036259">
    <property type="entry name" value="MFS_trans_sf"/>
</dbReference>
<comment type="subcellular location">
    <subcellularLocation>
        <location evidence="1">Membrane</location>
        <topology evidence="1">Multi-pass membrane protein</topology>
    </subcellularLocation>
</comment>
<evidence type="ECO:0000256" key="3">
    <source>
        <dbReference type="ARBA" id="ARBA00022692"/>
    </source>
</evidence>
<feature type="transmembrane region" description="Helical" evidence="8">
    <location>
        <begin position="38"/>
        <end position="60"/>
    </location>
</feature>
<evidence type="ECO:0000256" key="8">
    <source>
        <dbReference type="SAM" id="Phobius"/>
    </source>
</evidence>
<protein>
    <recommendedName>
        <fullName evidence="9">Major facilitator superfamily (MFS) profile domain-containing protein</fullName>
    </recommendedName>
</protein>
<feature type="transmembrane region" description="Helical" evidence="8">
    <location>
        <begin position="111"/>
        <end position="131"/>
    </location>
</feature>
<keyword evidence="4 8" id="KW-1133">Transmembrane helix</keyword>
<feature type="transmembrane region" description="Helical" evidence="8">
    <location>
        <begin position="393"/>
        <end position="415"/>
    </location>
</feature>
<feature type="region of interest" description="Disordered" evidence="7">
    <location>
        <begin position="1"/>
        <end position="23"/>
    </location>
</feature>
<feature type="domain" description="Major facilitator superfamily (MFS) profile" evidence="9">
    <location>
        <begin position="22"/>
        <end position="463"/>
    </location>
</feature>
<reference evidence="10" key="1">
    <citation type="submission" date="2023-07" db="EMBL/GenBank/DDBJ databases">
        <authorList>
            <consortium name="AG Swart"/>
            <person name="Singh M."/>
            <person name="Singh A."/>
            <person name="Seah K."/>
            <person name="Emmerich C."/>
        </authorList>
    </citation>
    <scope>NUCLEOTIDE SEQUENCE</scope>
    <source>
        <strain evidence="10">DP1</strain>
    </source>
</reference>
<gene>
    <name evidence="10" type="ORF">ECRASSUSDP1_LOCUS8378</name>
</gene>
<feature type="transmembrane region" description="Helical" evidence="8">
    <location>
        <begin position="80"/>
        <end position="104"/>
    </location>
</feature>
<dbReference type="GO" id="GO:0016020">
    <property type="term" value="C:membrane"/>
    <property type="evidence" value="ECO:0007669"/>
    <property type="project" value="UniProtKB-SubCell"/>
</dbReference>
<feature type="compositionally biased region" description="Basic and acidic residues" evidence="7">
    <location>
        <begin position="1"/>
        <end position="11"/>
    </location>
</feature>
<organism evidence="10 11">
    <name type="scientific">Euplotes crassus</name>
    <dbReference type="NCBI Taxonomy" id="5936"/>
    <lineage>
        <taxon>Eukaryota</taxon>
        <taxon>Sar</taxon>
        <taxon>Alveolata</taxon>
        <taxon>Ciliophora</taxon>
        <taxon>Intramacronucleata</taxon>
        <taxon>Spirotrichea</taxon>
        <taxon>Hypotrichia</taxon>
        <taxon>Euplotida</taxon>
        <taxon>Euplotidae</taxon>
        <taxon>Moneuplotes</taxon>
    </lineage>
</organism>
<evidence type="ECO:0000256" key="7">
    <source>
        <dbReference type="SAM" id="MobiDB-lite"/>
    </source>
</evidence>
<dbReference type="Proteomes" id="UP001295684">
    <property type="component" value="Unassembled WGS sequence"/>
</dbReference>
<keyword evidence="2" id="KW-0813">Transport</keyword>
<feature type="compositionally biased region" description="Polar residues" evidence="7">
    <location>
        <begin position="14"/>
        <end position="23"/>
    </location>
</feature>
<comment type="caution">
    <text evidence="10">The sequence shown here is derived from an EMBL/GenBank/DDBJ whole genome shotgun (WGS) entry which is preliminary data.</text>
</comment>
<evidence type="ECO:0000256" key="2">
    <source>
        <dbReference type="ARBA" id="ARBA00022448"/>
    </source>
</evidence>
<feature type="transmembrane region" description="Helical" evidence="8">
    <location>
        <begin position="297"/>
        <end position="320"/>
    </location>
</feature>
<dbReference type="InterPro" id="IPR020846">
    <property type="entry name" value="MFS_dom"/>
</dbReference>
<name>A0AAD1UDC4_EUPCR</name>
<evidence type="ECO:0000256" key="5">
    <source>
        <dbReference type="ARBA" id="ARBA00023136"/>
    </source>
</evidence>
<dbReference type="Gene3D" id="1.20.1250.20">
    <property type="entry name" value="MFS general substrate transporter like domains"/>
    <property type="match status" value="1"/>
</dbReference>
<dbReference type="EMBL" id="CAMPGE010008195">
    <property type="protein sequence ID" value="CAI2367101.1"/>
    <property type="molecule type" value="Genomic_DNA"/>
</dbReference>
<dbReference type="PROSITE" id="PS50850">
    <property type="entry name" value="MFS"/>
    <property type="match status" value="1"/>
</dbReference>
<feature type="transmembrane region" description="Helical" evidence="8">
    <location>
        <begin position="427"/>
        <end position="454"/>
    </location>
</feature>
<dbReference type="PANTHER" id="PTHR23505">
    <property type="entry name" value="SPINSTER"/>
    <property type="match status" value="1"/>
</dbReference>
<comment type="similarity">
    <text evidence="6">Belongs to the major facilitator superfamily. Spinster (TC 2.A.1.49) family.</text>
</comment>
<evidence type="ECO:0000256" key="4">
    <source>
        <dbReference type="ARBA" id="ARBA00022989"/>
    </source>
</evidence>
<dbReference type="InterPro" id="IPR044770">
    <property type="entry name" value="MFS_spinster-like"/>
</dbReference>
<dbReference type="SUPFAM" id="SSF103473">
    <property type="entry name" value="MFS general substrate transporter"/>
    <property type="match status" value="1"/>
</dbReference>